<dbReference type="EMBL" id="MSZX01000010">
    <property type="protein sequence ID" value="OPA74716.1"/>
    <property type="molecule type" value="Genomic_DNA"/>
</dbReference>
<proteinExistence type="predicted"/>
<feature type="signal peptide" evidence="3">
    <location>
        <begin position="1"/>
        <end position="22"/>
    </location>
</feature>
<evidence type="ECO:0008006" key="6">
    <source>
        <dbReference type="Google" id="ProtNLM"/>
    </source>
</evidence>
<organism evidence="4 5">
    <name type="scientific">Paenibacillus selenitireducens</name>
    <dbReference type="NCBI Taxonomy" id="1324314"/>
    <lineage>
        <taxon>Bacteria</taxon>
        <taxon>Bacillati</taxon>
        <taxon>Bacillota</taxon>
        <taxon>Bacilli</taxon>
        <taxon>Bacillales</taxon>
        <taxon>Paenibacillaceae</taxon>
        <taxon>Paenibacillus</taxon>
    </lineage>
</organism>
<dbReference type="OrthoDB" id="2620685at2"/>
<dbReference type="Proteomes" id="UP000190188">
    <property type="component" value="Unassembled WGS sequence"/>
</dbReference>
<evidence type="ECO:0000256" key="1">
    <source>
        <dbReference type="SAM" id="MobiDB-lite"/>
    </source>
</evidence>
<evidence type="ECO:0000313" key="4">
    <source>
        <dbReference type="EMBL" id="OPA74716.1"/>
    </source>
</evidence>
<dbReference type="STRING" id="1324314.BVG16_23470"/>
<protein>
    <recommendedName>
        <fullName evidence="6">Preprotein translocase subunit Tim44</fullName>
    </recommendedName>
</protein>
<feature type="chain" id="PRO_5012910714" description="Preprotein translocase subunit Tim44" evidence="3">
    <location>
        <begin position="23"/>
        <end position="140"/>
    </location>
</feature>
<keyword evidence="5" id="KW-1185">Reference proteome</keyword>
<reference evidence="4 5" key="1">
    <citation type="submission" date="2017-01" db="EMBL/GenBank/DDBJ databases">
        <title>Genome analysis of Paenibacillus selenitrireducens ES3-24.</title>
        <authorList>
            <person name="Xu D."/>
            <person name="Yao R."/>
            <person name="Zheng S."/>
        </authorList>
    </citation>
    <scope>NUCLEOTIDE SEQUENCE [LARGE SCALE GENOMIC DNA]</scope>
    <source>
        <strain evidence="4 5">ES3-24</strain>
    </source>
</reference>
<accession>A0A1T2X4V2</accession>
<gene>
    <name evidence="4" type="ORF">BVG16_23470</name>
</gene>
<evidence type="ECO:0000256" key="3">
    <source>
        <dbReference type="SAM" id="SignalP"/>
    </source>
</evidence>
<keyword evidence="2" id="KW-0472">Membrane</keyword>
<feature type="compositionally biased region" description="Low complexity" evidence="1">
    <location>
        <begin position="52"/>
        <end position="64"/>
    </location>
</feature>
<name>A0A1T2X4V2_9BACL</name>
<feature type="transmembrane region" description="Helical" evidence="2">
    <location>
        <begin position="70"/>
        <end position="90"/>
    </location>
</feature>
<feature type="region of interest" description="Disordered" evidence="1">
    <location>
        <begin position="34"/>
        <end position="64"/>
    </location>
</feature>
<keyword evidence="2" id="KW-1133">Transmembrane helix</keyword>
<comment type="caution">
    <text evidence="4">The sequence shown here is derived from an EMBL/GenBank/DDBJ whole genome shotgun (WGS) entry which is preliminary data.</text>
</comment>
<feature type="transmembrane region" description="Helical" evidence="2">
    <location>
        <begin position="102"/>
        <end position="123"/>
    </location>
</feature>
<evidence type="ECO:0000313" key="5">
    <source>
        <dbReference type="Proteomes" id="UP000190188"/>
    </source>
</evidence>
<dbReference type="AlphaFoldDB" id="A0A1T2X4V2"/>
<keyword evidence="2" id="KW-0812">Transmembrane</keyword>
<sequence>MRKFVLVMMAFFLVMFVVTPSAIDAKPRGGFKSGTKSFNSTTPKSKVNQSNSGTSKSTGTTNNTTGKKGFFGGGSFLGGMMMGGLAGMMFGSMLGSGFMGNMLGLLINVAAIFILFAVIRSLYTYFVNRRKVANDDRNRY</sequence>
<feature type="compositionally biased region" description="Polar residues" evidence="1">
    <location>
        <begin position="34"/>
        <end position="51"/>
    </location>
</feature>
<dbReference type="RefSeq" id="WP_078501632.1">
    <property type="nucleotide sequence ID" value="NZ_MSZX01000010.1"/>
</dbReference>
<evidence type="ECO:0000256" key="2">
    <source>
        <dbReference type="SAM" id="Phobius"/>
    </source>
</evidence>
<keyword evidence="3" id="KW-0732">Signal</keyword>